<dbReference type="AlphaFoldDB" id="A0A212S2X9"/>
<sequence>MTDGNTRFLGTSTTNSMQIDLEKLRAPGLRGTLSILAIRKNETRNSDERRDDQTVRSFTVSALLATSAAAPGDANGNFTANDGTSYVLIEPSKEFLQVELAGYTFRVYKNSAGELSMISMNLMAQNNMEAKFIFIDLIGSFIDYISYIKNTPIRISKIRIKDNKNDAQYIDIISPFRPSFLIDAEIEVFNELRPIYALFREARNSDSAYYQLLCYYKIMEGINTLKSKQIKRAKKFGFKLTALADIVPNHRDLSHEIRPYIGKSIQHFKDNFLTRRYRDAAAHFTLRENTVLHVSSPQELLSFSEAAFACELCVRQLIKNYENLAKEAQRFTAALGQPLKSSFV</sequence>
<dbReference type="InterPro" id="IPR035383">
    <property type="entry name" value="MauJ"/>
</dbReference>
<proteinExistence type="predicted"/>
<gene>
    <name evidence="1" type="ORF">SAMN06265338_11112</name>
</gene>
<dbReference type="EMBL" id="FYDG01000011">
    <property type="protein sequence ID" value="SNB79348.1"/>
    <property type="molecule type" value="Genomic_DNA"/>
</dbReference>
<dbReference type="Pfam" id="PF17419">
    <property type="entry name" value="MauJ"/>
    <property type="match status" value="1"/>
</dbReference>
<evidence type="ECO:0000313" key="1">
    <source>
        <dbReference type="EMBL" id="SNB79348.1"/>
    </source>
</evidence>
<dbReference type="OrthoDB" id="127699at2"/>
<dbReference type="RefSeq" id="WP_141098475.1">
    <property type="nucleotide sequence ID" value="NZ_FYDG01000011.1"/>
</dbReference>
<reference evidence="2" key="1">
    <citation type="submission" date="2017-06" db="EMBL/GenBank/DDBJ databases">
        <authorList>
            <person name="Varghese N."/>
            <person name="Submissions S."/>
        </authorList>
    </citation>
    <scope>NUCLEOTIDE SEQUENCE [LARGE SCALE GENOMIC DNA]</scope>
    <source>
        <strain evidence="2">DSM 137</strain>
    </source>
</reference>
<protein>
    <submittedName>
        <fullName evidence="1">Uncharacterized protein</fullName>
    </submittedName>
</protein>
<evidence type="ECO:0000313" key="2">
    <source>
        <dbReference type="Proteomes" id="UP000198418"/>
    </source>
</evidence>
<organism evidence="1 2">
    <name type="scientific">Rhodoblastus acidophilus</name>
    <name type="common">Rhodopseudomonas acidophila</name>
    <dbReference type="NCBI Taxonomy" id="1074"/>
    <lineage>
        <taxon>Bacteria</taxon>
        <taxon>Pseudomonadati</taxon>
        <taxon>Pseudomonadota</taxon>
        <taxon>Alphaproteobacteria</taxon>
        <taxon>Hyphomicrobiales</taxon>
        <taxon>Rhodoblastaceae</taxon>
        <taxon>Rhodoblastus</taxon>
    </lineage>
</organism>
<accession>A0A212S2X9</accession>
<keyword evidence="2" id="KW-1185">Reference proteome</keyword>
<name>A0A212S2X9_RHOAC</name>
<dbReference type="Proteomes" id="UP000198418">
    <property type="component" value="Unassembled WGS sequence"/>
</dbReference>